<evidence type="ECO:0000313" key="2">
    <source>
        <dbReference type="EMBL" id="SEG66415.1"/>
    </source>
</evidence>
<gene>
    <name evidence="2" type="ORF">SAMN05421819_4124</name>
</gene>
<reference evidence="2 3" key="1">
    <citation type="submission" date="2016-10" db="EMBL/GenBank/DDBJ databases">
        <authorList>
            <person name="de Groot N.N."/>
        </authorList>
    </citation>
    <scope>NUCLEOTIDE SEQUENCE [LARGE SCALE GENOMIC DNA]</scope>
    <source>
        <strain evidence="2 3">DSM 22489</strain>
    </source>
</reference>
<organism evidence="2 3">
    <name type="scientific">Bryocella elongata</name>
    <dbReference type="NCBI Taxonomy" id="863522"/>
    <lineage>
        <taxon>Bacteria</taxon>
        <taxon>Pseudomonadati</taxon>
        <taxon>Acidobacteriota</taxon>
        <taxon>Terriglobia</taxon>
        <taxon>Terriglobales</taxon>
        <taxon>Acidobacteriaceae</taxon>
        <taxon>Bryocella</taxon>
    </lineage>
</organism>
<proteinExistence type="predicted"/>
<keyword evidence="3" id="KW-1185">Reference proteome</keyword>
<dbReference type="AlphaFoldDB" id="A0A1H6C185"/>
<feature type="region of interest" description="Disordered" evidence="1">
    <location>
        <begin position="1"/>
        <end position="57"/>
    </location>
</feature>
<accession>A0A1H6C185</accession>
<evidence type="ECO:0000256" key="1">
    <source>
        <dbReference type="SAM" id="MobiDB-lite"/>
    </source>
</evidence>
<dbReference type="Proteomes" id="UP000236728">
    <property type="component" value="Unassembled WGS sequence"/>
</dbReference>
<dbReference type="EMBL" id="FNVA01000008">
    <property type="protein sequence ID" value="SEG66415.1"/>
    <property type="molecule type" value="Genomic_DNA"/>
</dbReference>
<evidence type="ECO:0000313" key="3">
    <source>
        <dbReference type="Proteomes" id="UP000236728"/>
    </source>
</evidence>
<feature type="compositionally biased region" description="Acidic residues" evidence="1">
    <location>
        <begin position="1"/>
        <end position="34"/>
    </location>
</feature>
<sequence>MTVVGELDDEDEDEDEDEDDDEEAEEEALEDEDVTLAAETKRSAPQPDRAATAHTRKSIVLAKEKGVGLHAASFMLHESA</sequence>
<dbReference type="RefSeq" id="WP_160115265.1">
    <property type="nucleotide sequence ID" value="NZ_FNVA01000008.1"/>
</dbReference>
<protein>
    <submittedName>
        <fullName evidence="2">Uncharacterized protein</fullName>
    </submittedName>
</protein>
<name>A0A1H6C185_9BACT</name>